<accession>A0ABD3TFL3</accession>
<feature type="region of interest" description="Disordered" evidence="1">
    <location>
        <begin position="62"/>
        <end position="83"/>
    </location>
</feature>
<reference evidence="2 3" key="1">
    <citation type="submission" date="2024-11" db="EMBL/GenBank/DDBJ databases">
        <title>Chromosome-level genome assembly of the freshwater bivalve Anodonta woodiana.</title>
        <authorList>
            <person name="Chen X."/>
        </authorList>
    </citation>
    <scope>NUCLEOTIDE SEQUENCE [LARGE SCALE GENOMIC DNA]</scope>
    <source>
        <strain evidence="2">MN2024</strain>
        <tissue evidence="2">Gills</tissue>
    </source>
</reference>
<dbReference type="Proteomes" id="UP001634394">
    <property type="component" value="Unassembled WGS sequence"/>
</dbReference>
<evidence type="ECO:0000313" key="3">
    <source>
        <dbReference type="Proteomes" id="UP001634394"/>
    </source>
</evidence>
<sequence length="172" mass="19441">MEETYEFENSSRADERGYSSSAAICIIPGYTHSSETSRSSNKAFINGKTDYANYKCASAFQSTTPPQRTDDTYANTDDETKPDFDGVYYNTPTHIVEENDATHLTIYTNLDTSETYDHVIIYHDDVYDETCQAQASTLQYKSHDRVTIATCETPVSKPNISNNRNNIYDFVA</sequence>
<dbReference type="AlphaFoldDB" id="A0ABD3TFL3"/>
<organism evidence="2 3">
    <name type="scientific">Sinanodonta woodiana</name>
    <name type="common">Chinese pond mussel</name>
    <name type="synonym">Anodonta woodiana</name>
    <dbReference type="NCBI Taxonomy" id="1069815"/>
    <lineage>
        <taxon>Eukaryota</taxon>
        <taxon>Metazoa</taxon>
        <taxon>Spiralia</taxon>
        <taxon>Lophotrochozoa</taxon>
        <taxon>Mollusca</taxon>
        <taxon>Bivalvia</taxon>
        <taxon>Autobranchia</taxon>
        <taxon>Heteroconchia</taxon>
        <taxon>Palaeoheterodonta</taxon>
        <taxon>Unionida</taxon>
        <taxon>Unionoidea</taxon>
        <taxon>Unionidae</taxon>
        <taxon>Unioninae</taxon>
        <taxon>Sinanodonta</taxon>
    </lineage>
</organism>
<evidence type="ECO:0000256" key="1">
    <source>
        <dbReference type="SAM" id="MobiDB-lite"/>
    </source>
</evidence>
<comment type="caution">
    <text evidence="2">The sequence shown here is derived from an EMBL/GenBank/DDBJ whole genome shotgun (WGS) entry which is preliminary data.</text>
</comment>
<name>A0ABD3TFL3_SINWO</name>
<proteinExistence type="predicted"/>
<keyword evidence="3" id="KW-1185">Reference proteome</keyword>
<evidence type="ECO:0000313" key="2">
    <source>
        <dbReference type="EMBL" id="KAL3835805.1"/>
    </source>
</evidence>
<feature type="compositionally biased region" description="Polar residues" evidence="1">
    <location>
        <begin position="62"/>
        <end position="75"/>
    </location>
</feature>
<dbReference type="EMBL" id="JBJQND010000018">
    <property type="protein sequence ID" value="KAL3835805.1"/>
    <property type="molecule type" value="Genomic_DNA"/>
</dbReference>
<protein>
    <submittedName>
        <fullName evidence="2">Uncharacterized protein</fullName>
    </submittedName>
</protein>
<gene>
    <name evidence="2" type="ORF">ACJMK2_021279</name>
</gene>